<evidence type="ECO:0000313" key="5">
    <source>
        <dbReference type="Proteomes" id="UP000317990"/>
    </source>
</evidence>
<evidence type="ECO:0000259" key="3">
    <source>
        <dbReference type="PROSITE" id="PS51387"/>
    </source>
</evidence>
<dbReference type="AlphaFoldDB" id="A0A524RQB6"/>
<dbReference type="Pfam" id="PF01565">
    <property type="entry name" value="FAD_binding_4"/>
    <property type="match status" value="1"/>
</dbReference>
<dbReference type="Proteomes" id="UP000317990">
    <property type="component" value="Unassembled WGS sequence"/>
</dbReference>
<keyword evidence="2" id="KW-0274">FAD</keyword>
<dbReference type="EMBL" id="SRMO01000033">
    <property type="protein sequence ID" value="TGG94634.1"/>
    <property type="molecule type" value="Genomic_DNA"/>
</dbReference>
<name>A0A524RQB6_9CHRO</name>
<proteinExistence type="predicted"/>
<dbReference type="InterPro" id="IPR006094">
    <property type="entry name" value="Oxid_FAD_bind_N"/>
</dbReference>
<dbReference type="Gene3D" id="3.30.465.10">
    <property type="match status" value="1"/>
</dbReference>
<feature type="domain" description="FAD-binding PCMH-type" evidence="3">
    <location>
        <begin position="3"/>
        <end position="182"/>
    </location>
</feature>
<keyword evidence="1" id="KW-0285">Flavoprotein</keyword>
<evidence type="ECO:0000256" key="1">
    <source>
        <dbReference type="ARBA" id="ARBA00022630"/>
    </source>
</evidence>
<dbReference type="InterPro" id="IPR036318">
    <property type="entry name" value="FAD-bd_PCMH-like_sf"/>
</dbReference>
<sequence>MGVDTTATPVVKPEPGELGELVRDLCSARRHWMPSGLGNHLHWGPSVSVETTTLSMARCNRLLEHAVSDFTVTVEAGLPLQVLQQELGRTGQWLAVDPPPGEGDSSIGGLVARGISGGLQHRYPGIRDQLIGLSLWRADGVAAKAGGRVVKNVAGYDLMRLFSGSWGSLGLMQTLTLRTYPLPPARCWALVQGPFAELARLRAALLRSSLTPERVDWWSESLARRHRCSDGGAGPLLCIGLASIASQALDDQLAALSRLAPSCLRLEAAEQDPSGSAAAWQPERGGWLLRLGCPGADPVALLDPVSGDPHGLTGGELCWGAATGLADLRLAASVRPAAVADLRRRCRAAGGFLVVLQAPDQAAREAVPSTPPDAVSLAIKAAFDPLKLLSPGRLPGGP</sequence>
<protein>
    <submittedName>
        <fullName evidence="4">FAD-binding oxidoreductase</fullName>
    </submittedName>
</protein>
<organism evidence="4 5">
    <name type="scientific">Aphanocapsa feldmannii 277cV</name>
    <dbReference type="NCBI Taxonomy" id="2507553"/>
    <lineage>
        <taxon>Bacteria</taxon>
        <taxon>Bacillati</taxon>
        <taxon>Cyanobacteriota</taxon>
        <taxon>Cyanophyceae</taxon>
        <taxon>Oscillatoriophycideae</taxon>
        <taxon>Chroococcales</taxon>
        <taxon>Microcystaceae</taxon>
        <taxon>Aphanocapsa</taxon>
    </lineage>
</organism>
<gene>
    <name evidence="4" type="ORF">ERJ67_02180</name>
</gene>
<accession>A0A524RQB6</accession>
<dbReference type="PANTHER" id="PTHR11748:SF103">
    <property type="entry name" value="GLYCOLATE OXIDASE SUBUNIT GLCE"/>
    <property type="match status" value="1"/>
</dbReference>
<dbReference type="InterPro" id="IPR016164">
    <property type="entry name" value="FAD-linked_Oxase-like_C"/>
</dbReference>
<reference evidence="4 5" key="1">
    <citation type="journal article" date="2019" name="mSystems">
        <title>Life at home and on the roam: Genomic adaptions reflect the dual lifestyle of an intracellular, facultative symbiont.</title>
        <authorList>
            <person name="Burgsdorf I."/>
        </authorList>
    </citation>
    <scope>NUCLEOTIDE SEQUENCE [LARGE SCALE GENOMIC DNA]</scope>
    <source>
        <strain evidence="4">277cV</strain>
    </source>
</reference>
<dbReference type="PROSITE" id="PS51387">
    <property type="entry name" value="FAD_PCMH"/>
    <property type="match status" value="1"/>
</dbReference>
<dbReference type="PANTHER" id="PTHR11748">
    <property type="entry name" value="D-LACTATE DEHYDROGENASE"/>
    <property type="match status" value="1"/>
</dbReference>
<dbReference type="InterPro" id="IPR016169">
    <property type="entry name" value="FAD-bd_PCMH_sub2"/>
</dbReference>
<dbReference type="InterPro" id="IPR016166">
    <property type="entry name" value="FAD-bd_PCMH"/>
</dbReference>
<evidence type="ECO:0000256" key="2">
    <source>
        <dbReference type="ARBA" id="ARBA00022827"/>
    </source>
</evidence>
<dbReference type="SUPFAM" id="SSF56176">
    <property type="entry name" value="FAD-binding/transporter-associated domain-like"/>
    <property type="match status" value="1"/>
</dbReference>
<dbReference type="SUPFAM" id="SSF55103">
    <property type="entry name" value="FAD-linked oxidases, C-terminal domain"/>
    <property type="match status" value="1"/>
</dbReference>
<dbReference type="GO" id="GO:0071949">
    <property type="term" value="F:FAD binding"/>
    <property type="evidence" value="ECO:0007669"/>
    <property type="project" value="InterPro"/>
</dbReference>
<evidence type="ECO:0000313" key="4">
    <source>
        <dbReference type="EMBL" id="TGG94634.1"/>
    </source>
</evidence>
<comment type="caution">
    <text evidence="4">The sequence shown here is derived from an EMBL/GenBank/DDBJ whole genome shotgun (WGS) entry which is preliminary data.</text>
</comment>
<dbReference type="GO" id="GO:0003824">
    <property type="term" value="F:catalytic activity"/>
    <property type="evidence" value="ECO:0007669"/>
    <property type="project" value="InterPro"/>
</dbReference>